<feature type="region of interest" description="Disordered" evidence="1">
    <location>
        <begin position="167"/>
        <end position="212"/>
    </location>
</feature>
<evidence type="ECO:0000259" key="2">
    <source>
        <dbReference type="PROSITE" id="PS50097"/>
    </source>
</evidence>
<sequence>MASMTADELRAEIEATRREAEAEEARLEELRAETEQARERRNLRAELHLAMTRRLRAQRRNDREQGLRRRMDDGKYDNKDVPAYPRKHSVLHASGGASTHCAATVARGEYVWRIIGCSWMESMLWQEYPHDDFDCLWSTPFDLGTETFHFAYNPWAGRPFSTFLYNSNRDDDDDDDADDDEGNDFFEGDDHYGIVSDDDSDGSSIECDEGHPNQSCWGSVAIVPSVPSGRSNVLLRYRIYAKAQNGEFMQWGETKDVIYNKDAFKPDLYIGPDVYWRRANPPAVLGIFGLSHQELLRSQWVQDDTLTLKFELEVRPQGGAESKPWSLATKVPAPTLSQDNRALFEEGTCSDVTFRVQGEVIQAHSQVLCARSEVFKKQLGAGMQESVSKTIVIEDCDITTFKSFLQFLYTDCFPDLQNFSGTASERENGSSSPQQSLMQALLAVSHKYQVARLHGWCEAKLCRELSVSQVCSILCQAYLLQAKELEKACISFIKDHTSEVFTLPAYAELVKKWPQIGLKVSLFSAGVSEAEAAAALNALENPQEQHAERARSSDT</sequence>
<comment type="caution">
    <text evidence="3">The sequence shown here is derived from an EMBL/GenBank/DDBJ whole genome shotgun (WGS) entry which is preliminary data.</text>
</comment>
<keyword evidence="4" id="KW-1185">Reference proteome</keyword>
<dbReference type="PROSITE" id="PS50097">
    <property type="entry name" value="BTB"/>
    <property type="match status" value="1"/>
</dbReference>
<dbReference type="SMART" id="SM00225">
    <property type="entry name" value="BTB"/>
    <property type="match status" value="1"/>
</dbReference>
<feature type="domain" description="BTB" evidence="2">
    <location>
        <begin position="350"/>
        <end position="411"/>
    </location>
</feature>
<proteinExistence type="predicted"/>
<evidence type="ECO:0000256" key="1">
    <source>
        <dbReference type="SAM" id="MobiDB-lite"/>
    </source>
</evidence>
<evidence type="ECO:0000313" key="3">
    <source>
        <dbReference type="EMBL" id="CAE6951773.1"/>
    </source>
</evidence>
<reference evidence="3" key="1">
    <citation type="submission" date="2021-02" db="EMBL/GenBank/DDBJ databases">
        <authorList>
            <person name="Dougan E. K."/>
            <person name="Rhodes N."/>
            <person name="Thang M."/>
            <person name="Chan C."/>
        </authorList>
    </citation>
    <scope>NUCLEOTIDE SEQUENCE</scope>
</reference>
<protein>
    <submittedName>
        <fullName evidence="3">BPM2 protein</fullName>
    </submittedName>
</protein>
<dbReference type="SUPFAM" id="SSF54695">
    <property type="entry name" value="POZ domain"/>
    <property type="match status" value="1"/>
</dbReference>
<feature type="region of interest" description="Disordered" evidence="1">
    <location>
        <begin position="54"/>
        <end position="83"/>
    </location>
</feature>
<dbReference type="Gene3D" id="3.30.710.10">
    <property type="entry name" value="Potassium Channel Kv1.1, Chain A"/>
    <property type="match status" value="1"/>
</dbReference>
<dbReference type="InterPro" id="IPR000210">
    <property type="entry name" value="BTB/POZ_dom"/>
</dbReference>
<feature type="region of interest" description="Disordered" evidence="1">
    <location>
        <begin position="1"/>
        <end position="38"/>
    </location>
</feature>
<dbReference type="InterPro" id="IPR011333">
    <property type="entry name" value="SKP1/BTB/POZ_sf"/>
</dbReference>
<dbReference type="OrthoDB" id="442774at2759"/>
<dbReference type="AlphaFoldDB" id="A0A812HI43"/>
<feature type="compositionally biased region" description="Basic and acidic residues" evidence="1">
    <location>
        <begin position="7"/>
        <end position="38"/>
    </location>
</feature>
<feature type="compositionally biased region" description="Basic and acidic residues" evidence="1">
    <location>
        <begin position="59"/>
        <end position="80"/>
    </location>
</feature>
<accession>A0A812HI43</accession>
<evidence type="ECO:0000313" key="4">
    <source>
        <dbReference type="Proteomes" id="UP000604046"/>
    </source>
</evidence>
<name>A0A812HI43_9DINO</name>
<gene>
    <name evidence="3" type="primary">BPM2</name>
    <name evidence="3" type="ORF">SNAT2548_LOCUS1596</name>
</gene>
<dbReference type="EMBL" id="CAJNDS010000091">
    <property type="protein sequence ID" value="CAE6951773.1"/>
    <property type="molecule type" value="Genomic_DNA"/>
</dbReference>
<feature type="compositionally biased region" description="Acidic residues" evidence="1">
    <location>
        <begin position="170"/>
        <end position="187"/>
    </location>
</feature>
<dbReference type="PANTHER" id="PTHR24413">
    <property type="entry name" value="SPECKLE-TYPE POZ PROTEIN"/>
    <property type="match status" value="1"/>
</dbReference>
<dbReference type="Proteomes" id="UP000604046">
    <property type="component" value="Unassembled WGS sequence"/>
</dbReference>
<organism evidence="3 4">
    <name type="scientific">Symbiodinium natans</name>
    <dbReference type="NCBI Taxonomy" id="878477"/>
    <lineage>
        <taxon>Eukaryota</taxon>
        <taxon>Sar</taxon>
        <taxon>Alveolata</taxon>
        <taxon>Dinophyceae</taxon>
        <taxon>Suessiales</taxon>
        <taxon>Symbiodiniaceae</taxon>
        <taxon>Symbiodinium</taxon>
    </lineage>
</organism>
<dbReference type="Pfam" id="PF00651">
    <property type="entry name" value="BTB"/>
    <property type="match status" value="1"/>
</dbReference>